<dbReference type="InterPro" id="IPR019885">
    <property type="entry name" value="Tscrpt_reg_HTH_AsnC-type_CS"/>
</dbReference>
<dbReference type="InterPro" id="IPR036388">
    <property type="entry name" value="WH-like_DNA-bd_sf"/>
</dbReference>
<dbReference type="Gene3D" id="3.30.70.920">
    <property type="match status" value="1"/>
</dbReference>
<dbReference type="Pfam" id="PF13404">
    <property type="entry name" value="HTH_AsnC-type"/>
    <property type="match status" value="1"/>
</dbReference>
<evidence type="ECO:0000256" key="3">
    <source>
        <dbReference type="ARBA" id="ARBA00023163"/>
    </source>
</evidence>
<dbReference type="SUPFAM" id="SSF46785">
    <property type="entry name" value="Winged helix' DNA-binding domain"/>
    <property type="match status" value="1"/>
</dbReference>
<keyword evidence="1" id="KW-0805">Transcription regulation</keyword>
<gene>
    <name evidence="5" type="ORF">GCM10009654_49330</name>
</gene>
<evidence type="ECO:0000259" key="4">
    <source>
        <dbReference type="PROSITE" id="PS50956"/>
    </source>
</evidence>
<dbReference type="PROSITE" id="PS50956">
    <property type="entry name" value="HTH_ASNC_2"/>
    <property type="match status" value="1"/>
</dbReference>
<dbReference type="SUPFAM" id="SSF54909">
    <property type="entry name" value="Dimeric alpha+beta barrel"/>
    <property type="match status" value="1"/>
</dbReference>
<dbReference type="Proteomes" id="UP001501371">
    <property type="component" value="Unassembled WGS sequence"/>
</dbReference>
<evidence type="ECO:0000313" key="6">
    <source>
        <dbReference type="Proteomes" id="UP001501371"/>
    </source>
</evidence>
<name>A0ABN1UZZ2_9ACTN</name>
<dbReference type="RefSeq" id="WP_425574160.1">
    <property type="nucleotide sequence ID" value="NZ_BAAAKV010000049.1"/>
</dbReference>
<accession>A0ABN1UZZ2</accession>
<dbReference type="PANTHER" id="PTHR30154:SF54">
    <property type="entry name" value="POSSIBLE TRANSCRIPTIONAL REGULATORY PROTEIN (PROBABLY LRP_ASNC-FAMILY)"/>
    <property type="match status" value="1"/>
</dbReference>
<dbReference type="PRINTS" id="PR00033">
    <property type="entry name" value="HTHASNC"/>
</dbReference>
<dbReference type="EMBL" id="BAAAKV010000049">
    <property type="protein sequence ID" value="GAA1185861.1"/>
    <property type="molecule type" value="Genomic_DNA"/>
</dbReference>
<evidence type="ECO:0000313" key="5">
    <source>
        <dbReference type="EMBL" id="GAA1185861.1"/>
    </source>
</evidence>
<dbReference type="InterPro" id="IPR019888">
    <property type="entry name" value="Tscrpt_reg_AsnC-like"/>
</dbReference>
<dbReference type="InterPro" id="IPR019887">
    <property type="entry name" value="Tscrpt_reg_AsnC/Lrp_C"/>
</dbReference>
<dbReference type="PANTHER" id="PTHR30154">
    <property type="entry name" value="LEUCINE-RESPONSIVE REGULATORY PROTEIN"/>
    <property type="match status" value="1"/>
</dbReference>
<dbReference type="InterPro" id="IPR011008">
    <property type="entry name" value="Dimeric_a/b-barrel"/>
</dbReference>
<dbReference type="PROSITE" id="PS00519">
    <property type="entry name" value="HTH_ASNC_1"/>
    <property type="match status" value="1"/>
</dbReference>
<dbReference type="Gene3D" id="1.10.10.10">
    <property type="entry name" value="Winged helix-like DNA-binding domain superfamily/Winged helix DNA-binding domain"/>
    <property type="match status" value="1"/>
</dbReference>
<proteinExistence type="predicted"/>
<reference evidence="6" key="1">
    <citation type="journal article" date="2019" name="Int. J. Syst. Evol. Microbiol.">
        <title>The Global Catalogue of Microorganisms (GCM) 10K type strain sequencing project: providing services to taxonomists for standard genome sequencing and annotation.</title>
        <authorList>
            <consortium name="The Broad Institute Genomics Platform"/>
            <consortium name="The Broad Institute Genome Sequencing Center for Infectious Disease"/>
            <person name="Wu L."/>
            <person name="Ma J."/>
        </authorList>
    </citation>
    <scope>NUCLEOTIDE SEQUENCE [LARGE SCALE GENOMIC DNA]</scope>
    <source>
        <strain evidence="6">JCM 12696</strain>
    </source>
</reference>
<keyword evidence="6" id="KW-1185">Reference proteome</keyword>
<protein>
    <submittedName>
        <fullName evidence="5">Lrp/AsnC family transcriptional regulator</fullName>
    </submittedName>
</protein>
<dbReference type="InterPro" id="IPR000485">
    <property type="entry name" value="AsnC-type_HTH_dom"/>
</dbReference>
<feature type="domain" description="HTH asnC-type" evidence="4">
    <location>
        <begin position="6"/>
        <end position="67"/>
    </location>
</feature>
<dbReference type="Pfam" id="PF01037">
    <property type="entry name" value="AsnC_trans_reg"/>
    <property type="match status" value="1"/>
</dbReference>
<sequence>MDQVALDELDTAIIRELQADARRTNRDIAAAVGVSPTTALDRTRSLRERGVIKGALLDVDLAALGRPVQALIAVRVRPPTRRAIEDFREWVRALPETLGVFVTSGAEDFLIHVAVPDNNALYEFVIDRLTAREELADVRTSVIYEHLRNDRMPPHRPT</sequence>
<dbReference type="SMART" id="SM00344">
    <property type="entry name" value="HTH_ASNC"/>
    <property type="match status" value="1"/>
</dbReference>
<comment type="caution">
    <text evidence="5">The sequence shown here is derived from an EMBL/GenBank/DDBJ whole genome shotgun (WGS) entry which is preliminary data.</text>
</comment>
<organism evidence="5 6">
    <name type="scientific">Streptomyces hebeiensis</name>
    <dbReference type="NCBI Taxonomy" id="229486"/>
    <lineage>
        <taxon>Bacteria</taxon>
        <taxon>Bacillati</taxon>
        <taxon>Actinomycetota</taxon>
        <taxon>Actinomycetes</taxon>
        <taxon>Kitasatosporales</taxon>
        <taxon>Streptomycetaceae</taxon>
        <taxon>Streptomyces</taxon>
    </lineage>
</organism>
<evidence type="ECO:0000256" key="1">
    <source>
        <dbReference type="ARBA" id="ARBA00023015"/>
    </source>
</evidence>
<keyword evidence="3" id="KW-0804">Transcription</keyword>
<dbReference type="InterPro" id="IPR036390">
    <property type="entry name" value="WH_DNA-bd_sf"/>
</dbReference>
<evidence type="ECO:0000256" key="2">
    <source>
        <dbReference type="ARBA" id="ARBA00023125"/>
    </source>
</evidence>
<keyword evidence="2" id="KW-0238">DNA-binding</keyword>